<evidence type="ECO:0000256" key="3">
    <source>
        <dbReference type="SAM" id="Coils"/>
    </source>
</evidence>
<reference evidence="5" key="1">
    <citation type="submission" date="2012-02" db="EMBL/GenBank/DDBJ databases">
        <title>Complete sequence of chromosome of Natrinema pellirubrum DSM 15624.</title>
        <authorList>
            <person name="Lucas S."/>
            <person name="Han J."/>
            <person name="Lapidus A."/>
            <person name="Cheng J.-F."/>
            <person name="Goodwin L."/>
            <person name="Pitluck S."/>
            <person name="Peters L."/>
            <person name="Teshima H."/>
            <person name="Detter J.C."/>
            <person name="Han C."/>
            <person name="Tapia R."/>
            <person name="Land M."/>
            <person name="Hauser L."/>
            <person name="Kyrpides N."/>
            <person name="Ivanova N."/>
            <person name="Pagani I."/>
            <person name="Sproer C."/>
            <person name="Anderson I."/>
            <person name="Woyke T."/>
        </authorList>
    </citation>
    <scope>NUCLEOTIDE SEQUENCE [LARGE SCALE GENOMIC DNA]</scope>
    <source>
        <strain evidence="5">DSM 15624 / JCM 10476 / NCIMB 786</strain>
    </source>
</reference>
<dbReference type="EMBL" id="CP003372">
    <property type="protein sequence ID" value="AGB32525.1"/>
    <property type="molecule type" value="Genomic_DNA"/>
</dbReference>
<evidence type="ECO:0008006" key="6">
    <source>
        <dbReference type="Google" id="ProtNLM"/>
    </source>
</evidence>
<dbReference type="OrthoDB" id="269347at2157"/>
<dbReference type="GeneID" id="43321542"/>
<sequence length="573" mass="66208">MKINKVLIEEFARPELTYTGPLKIEEIEGGDVLINGQNQSGKTLCFNAILYCIADRVIELQRGHGNSVEIELGDSMTVFRGETGHKVTYQNESYGPEIADEVQKEQLGEYQLIERQFLHSHLRQLPLERLSEPERIELLLAATGDSLSKEIQELREKIEETDRGLDEIKAEVNTLNGKISRRKSQLTQLENQIEDWESLQQSIQEGEIENISERLRQKPEIESELNDLISKKRSLFINIKELRNDKSRLEELNQDTQDIIVDALEEFICPVCEGRVGEGEVISRLNDGCCPFCSVSRDISDIEDHLNQERDGLEDDLEEIEDQIEEVENERAEVKNKIRELKDDRLNEDRIPDIIIDKLSDHNHQIDLVDQEVREKVPELYDEREKYEKKLEDLRTELSNTTEKRMETADRLEELTNKKEDLQESTISNLISDFESIWKDHYQQIAPELERKLNFNEDGTVVLNDDSGLSREYQRRGDLSDAEITLLNISFALAINDWGVENNTTTLETIVLDEPFVRFDDDIQNDALSYLNQIDKQVILTSSAQSVAEAFEPKQTLELQRNSQSELGDFINE</sequence>
<proteinExistence type="inferred from homology"/>
<dbReference type="SUPFAM" id="SSF52540">
    <property type="entry name" value="P-loop containing nucleoside triphosphate hydrolases"/>
    <property type="match status" value="2"/>
</dbReference>
<dbReference type="InterPro" id="IPR027417">
    <property type="entry name" value="P-loop_NTPase"/>
</dbReference>
<evidence type="ECO:0000313" key="5">
    <source>
        <dbReference type="Proteomes" id="UP000010843"/>
    </source>
</evidence>
<comment type="similarity">
    <text evidence="2">Belongs to the Sph1/Sph2 family.</text>
</comment>
<dbReference type="AlphaFoldDB" id="L0JLW1"/>
<dbReference type="PANTHER" id="PTHR32114:SF2">
    <property type="entry name" value="ABC TRANSPORTER ABCH.3"/>
    <property type="match status" value="1"/>
</dbReference>
<accession>L0JLW1</accession>
<dbReference type="eggNOG" id="arCOG00373">
    <property type="taxonomic scope" value="Archaea"/>
</dbReference>
<evidence type="ECO:0000256" key="1">
    <source>
        <dbReference type="ARBA" id="ARBA00023054"/>
    </source>
</evidence>
<dbReference type="RefSeq" id="WP_015299109.1">
    <property type="nucleotide sequence ID" value="NC_019962.1"/>
</dbReference>
<evidence type="ECO:0000313" key="4">
    <source>
        <dbReference type="EMBL" id="AGB32525.1"/>
    </source>
</evidence>
<dbReference type="HOGENOM" id="CLU_472227_0_0_2"/>
<keyword evidence="1 3" id="KW-0175">Coiled coil</keyword>
<dbReference type="KEGG" id="npe:Natpe_2720"/>
<gene>
    <name evidence="4" type="ordered locus">Natpe_2720</name>
</gene>
<protein>
    <recommendedName>
        <fullName evidence="6">Rad50/SbcC-type AAA domain-containing protein</fullName>
    </recommendedName>
</protein>
<feature type="coiled-coil region" evidence="3">
    <location>
        <begin position="377"/>
        <end position="425"/>
    </location>
</feature>
<dbReference type="STRING" id="797303.Natpe_2720"/>
<dbReference type="PANTHER" id="PTHR32114">
    <property type="entry name" value="ABC TRANSPORTER ABCH.3"/>
    <property type="match status" value="1"/>
</dbReference>
<dbReference type="Proteomes" id="UP000010843">
    <property type="component" value="Chromosome"/>
</dbReference>
<feature type="coiled-coil region" evidence="3">
    <location>
        <begin position="144"/>
        <end position="266"/>
    </location>
</feature>
<feature type="coiled-coil region" evidence="3">
    <location>
        <begin position="303"/>
        <end position="347"/>
    </location>
</feature>
<dbReference type="Gene3D" id="3.40.50.300">
    <property type="entry name" value="P-loop containing nucleotide triphosphate hydrolases"/>
    <property type="match status" value="2"/>
</dbReference>
<evidence type="ECO:0000256" key="2">
    <source>
        <dbReference type="ARBA" id="ARBA00049666"/>
    </source>
</evidence>
<organism evidence="4 5">
    <name type="scientific">Natrinema pellirubrum (strain DSM 15624 / CIP 106293 / JCM 10476 / NCIMB 786 / 157)</name>
    <dbReference type="NCBI Taxonomy" id="797303"/>
    <lineage>
        <taxon>Archaea</taxon>
        <taxon>Methanobacteriati</taxon>
        <taxon>Methanobacteriota</taxon>
        <taxon>Stenosarchaea group</taxon>
        <taxon>Halobacteria</taxon>
        <taxon>Halobacteriales</taxon>
        <taxon>Natrialbaceae</taxon>
        <taxon>Natrinema</taxon>
    </lineage>
</organism>
<name>L0JLW1_NATP1</name>